<proteinExistence type="predicted"/>
<evidence type="ECO:0000259" key="1">
    <source>
        <dbReference type="PROSITE" id="PS50851"/>
    </source>
</evidence>
<dbReference type="SUPFAM" id="SSF50341">
    <property type="entry name" value="CheW-like"/>
    <property type="match status" value="1"/>
</dbReference>
<dbReference type="AlphaFoldDB" id="A0A0S4TWN1"/>
<dbReference type="Gene3D" id="2.40.50.180">
    <property type="entry name" value="CheA-289, Domain 4"/>
    <property type="match status" value="1"/>
</dbReference>
<protein>
    <submittedName>
        <fullName evidence="3">Purine-binding chemotaxis protein CheW</fullName>
    </submittedName>
    <submittedName>
        <fullName evidence="2">Type IV pilus signal transduction protein PilI, twitching motility</fullName>
    </submittedName>
</protein>
<dbReference type="EMBL" id="LN899819">
    <property type="protein sequence ID" value="CUV14261.1"/>
    <property type="molecule type" value="Genomic_DNA"/>
</dbReference>
<reference evidence="2" key="1">
    <citation type="submission" date="2015-10" db="EMBL/GenBank/DDBJ databases">
        <authorList>
            <person name="Gilbert D.G."/>
        </authorList>
    </citation>
    <scope>NUCLEOTIDE SEQUENCE</scope>
    <source>
        <strain evidence="2">Phyl III-seqv23</strain>
    </source>
</reference>
<evidence type="ECO:0000313" key="4">
    <source>
        <dbReference type="Proteomes" id="UP000310553"/>
    </source>
</evidence>
<dbReference type="EMBL" id="CP039339">
    <property type="protein sequence ID" value="QCX47685.1"/>
    <property type="molecule type" value="Genomic_DNA"/>
</dbReference>
<name>A0A0S4TWN1_RALSL</name>
<dbReference type="InterPro" id="IPR002545">
    <property type="entry name" value="CheW-lke_dom"/>
</dbReference>
<reference evidence="3 4" key="2">
    <citation type="submission" date="2019-04" db="EMBL/GenBank/DDBJ databases">
        <title>Complete Genome of UW386 and Higher Quality Genome of UW700.</title>
        <authorList>
            <person name="Jacobs J."/>
            <person name="Perez A."/>
            <person name="Steidl O."/>
            <person name="Allen C."/>
        </authorList>
    </citation>
    <scope>NUCLEOTIDE SEQUENCE [LARGE SCALE GENOMIC DNA]</scope>
    <source>
        <strain evidence="3 4">UW386</strain>
    </source>
</reference>
<feature type="domain" description="CheW-like" evidence="1">
    <location>
        <begin position="34"/>
        <end position="173"/>
    </location>
</feature>
<dbReference type="Proteomes" id="UP000310553">
    <property type="component" value="Chromosome"/>
</dbReference>
<accession>A0A0S4TWN1</accession>
<dbReference type="InterPro" id="IPR036061">
    <property type="entry name" value="CheW-like_dom_sf"/>
</dbReference>
<organism evidence="2">
    <name type="scientific">Ralstonia solanacearum</name>
    <name type="common">Pseudomonas solanacearum</name>
    <dbReference type="NCBI Taxonomy" id="305"/>
    <lineage>
        <taxon>Bacteria</taxon>
        <taxon>Pseudomonadati</taxon>
        <taxon>Pseudomonadota</taxon>
        <taxon>Betaproteobacteria</taxon>
        <taxon>Burkholderiales</taxon>
        <taxon>Burkholderiaceae</taxon>
        <taxon>Ralstonia</taxon>
        <taxon>Ralstonia solanacearum species complex</taxon>
    </lineage>
</organism>
<dbReference type="GO" id="GO:0006935">
    <property type="term" value="P:chemotaxis"/>
    <property type="evidence" value="ECO:0007669"/>
    <property type="project" value="InterPro"/>
</dbReference>
<dbReference type="PATRIC" id="fig|305.106.peg.1010"/>
<evidence type="ECO:0000313" key="3">
    <source>
        <dbReference type="EMBL" id="QCX47685.1"/>
    </source>
</evidence>
<dbReference type="GO" id="GO:0007165">
    <property type="term" value="P:signal transduction"/>
    <property type="evidence" value="ECO:0007669"/>
    <property type="project" value="InterPro"/>
</dbReference>
<gene>
    <name evidence="2" type="primary">pilI</name>
    <name evidence="3" type="ORF">E7Z57_00290</name>
    <name evidence="2" type="ORF">RUN39_v1_750046</name>
</gene>
<dbReference type="Pfam" id="PF01584">
    <property type="entry name" value="CheW"/>
    <property type="match status" value="1"/>
</dbReference>
<dbReference type="PROSITE" id="PS50851">
    <property type="entry name" value="CHEW"/>
    <property type="match status" value="1"/>
</dbReference>
<sequence length="181" mass="19992">MSETRTNLTSRQRLHEYQAMLARRLQEARAKASMDSFLGVQIGDRHWLLSLSDTGEVLDYQPPARVPLTQPWYLGLVNARGTLLGVIDFALFSGEAPTVGGVGAKMVVLSKDPQRACAILVPRVAGLRSLSDLQAVEAGQEDGLPWQNRAWRDAQGTLWRELSVRQLLADPAFLQVGRSRA</sequence>
<dbReference type="SMART" id="SM00260">
    <property type="entry name" value="CheW"/>
    <property type="match status" value="1"/>
</dbReference>
<evidence type="ECO:0000313" key="2">
    <source>
        <dbReference type="EMBL" id="CUV14261.1"/>
    </source>
</evidence>